<dbReference type="InterPro" id="IPR036901">
    <property type="entry name" value="Asp/Orn_carbamoylTrfase_sf"/>
</dbReference>
<dbReference type="Pfam" id="PF00185">
    <property type="entry name" value="OTCace"/>
    <property type="match status" value="1"/>
</dbReference>
<keyword evidence="13" id="KW-1185">Reference proteome</keyword>
<dbReference type="NCBIfam" id="NF001986">
    <property type="entry name" value="PRK00779.1"/>
    <property type="match status" value="1"/>
</dbReference>
<organism evidence="12 13">
    <name type="scientific">Calothrix parasitica NIES-267</name>
    <dbReference type="NCBI Taxonomy" id="1973488"/>
    <lineage>
        <taxon>Bacteria</taxon>
        <taxon>Bacillati</taxon>
        <taxon>Cyanobacteriota</taxon>
        <taxon>Cyanophyceae</taxon>
        <taxon>Nostocales</taxon>
        <taxon>Calotrichaceae</taxon>
        <taxon>Calothrix</taxon>
    </lineage>
</organism>
<comment type="similarity">
    <text evidence="2 9">Belongs to the aspartate/ornithine carbamoyltransferase superfamily. OTCase family.</text>
</comment>
<feature type="binding site" evidence="9">
    <location>
        <position position="130"/>
    </location>
    <ligand>
        <name>carbamoyl phosphate</name>
        <dbReference type="ChEBI" id="CHEBI:58228"/>
    </ligand>
</feature>
<feature type="domain" description="Aspartate/ornithine carbamoyltransferase carbamoyl-P binding" evidence="11">
    <location>
        <begin position="35"/>
        <end position="170"/>
    </location>
</feature>
<dbReference type="PANTHER" id="PTHR45753:SF3">
    <property type="entry name" value="ORNITHINE TRANSCARBAMYLASE, MITOCHONDRIAL"/>
    <property type="match status" value="1"/>
</dbReference>
<feature type="domain" description="Aspartate/ornithine carbamoyltransferase Asp/Orn-binding" evidence="10">
    <location>
        <begin position="176"/>
        <end position="329"/>
    </location>
</feature>
<evidence type="ECO:0000256" key="5">
    <source>
        <dbReference type="ARBA" id="ARBA00022571"/>
    </source>
</evidence>
<evidence type="ECO:0000256" key="1">
    <source>
        <dbReference type="ARBA" id="ARBA00004975"/>
    </source>
</evidence>
<feature type="binding site" evidence="9">
    <location>
        <begin position="79"/>
        <end position="82"/>
    </location>
    <ligand>
        <name>carbamoyl phosphate</name>
        <dbReference type="ChEBI" id="CHEBI:58228"/>
    </ligand>
</feature>
<proteinExistence type="inferred from homology"/>
<comment type="pathway">
    <text evidence="1">Amino-acid biosynthesis; L-arginine biosynthesis; L-arginine from L-ornithine and carbamoyl phosphate: step 1/3.</text>
</comment>
<keyword evidence="9" id="KW-0963">Cytoplasm</keyword>
<evidence type="ECO:0000256" key="7">
    <source>
        <dbReference type="ARBA" id="ARBA00022679"/>
    </source>
</evidence>
<comment type="catalytic activity">
    <reaction evidence="8 9">
        <text>carbamoyl phosphate + L-ornithine = L-citrulline + phosphate + H(+)</text>
        <dbReference type="Rhea" id="RHEA:19513"/>
        <dbReference type="ChEBI" id="CHEBI:15378"/>
        <dbReference type="ChEBI" id="CHEBI:43474"/>
        <dbReference type="ChEBI" id="CHEBI:46911"/>
        <dbReference type="ChEBI" id="CHEBI:57743"/>
        <dbReference type="ChEBI" id="CHEBI:58228"/>
        <dbReference type="EC" id="2.1.3.3"/>
    </reaction>
</comment>
<keyword evidence="5" id="KW-0055">Arginine biosynthesis</keyword>
<dbReference type="GO" id="GO:0005737">
    <property type="term" value="C:cytoplasm"/>
    <property type="evidence" value="ECO:0007669"/>
    <property type="project" value="UniProtKB-SubCell"/>
</dbReference>
<dbReference type="InterPro" id="IPR002292">
    <property type="entry name" value="Orn/put_carbamltrans"/>
</dbReference>
<evidence type="ECO:0000256" key="3">
    <source>
        <dbReference type="ARBA" id="ARBA00013007"/>
    </source>
</evidence>
<dbReference type="AlphaFoldDB" id="A0A1Z4LQZ2"/>
<feature type="binding site" evidence="9">
    <location>
        <position position="319"/>
    </location>
    <ligand>
        <name>carbamoyl phosphate</name>
        <dbReference type="ChEBI" id="CHEBI:58228"/>
    </ligand>
</feature>
<dbReference type="HAMAP" id="MF_01109">
    <property type="entry name" value="OTCase"/>
    <property type="match status" value="1"/>
</dbReference>
<dbReference type="NCBIfam" id="TIGR00658">
    <property type="entry name" value="orni_carb_tr"/>
    <property type="match status" value="1"/>
</dbReference>
<dbReference type="FunFam" id="3.40.50.1370:FF:000008">
    <property type="entry name" value="Ornithine carbamoyltransferase"/>
    <property type="match status" value="1"/>
</dbReference>
<evidence type="ECO:0000256" key="4">
    <source>
        <dbReference type="ARBA" id="ARBA00016634"/>
    </source>
</evidence>
<feature type="binding site" evidence="9">
    <location>
        <position position="251"/>
    </location>
    <ligand>
        <name>L-ornithine</name>
        <dbReference type="ChEBI" id="CHEBI:46911"/>
    </ligand>
</feature>
<dbReference type="InterPro" id="IPR024904">
    <property type="entry name" value="OTCase_ArgI"/>
</dbReference>
<feature type="binding site" evidence="9">
    <location>
        <position position="106"/>
    </location>
    <ligand>
        <name>carbamoyl phosphate</name>
        <dbReference type="ChEBI" id="CHEBI:58228"/>
    </ligand>
</feature>
<evidence type="ECO:0000313" key="13">
    <source>
        <dbReference type="Proteomes" id="UP000218418"/>
    </source>
</evidence>
<dbReference type="PRINTS" id="PR00102">
    <property type="entry name" value="OTCASE"/>
</dbReference>
<dbReference type="Pfam" id="PF02729">
    <property type="entry name" value="OTCace_N"/>
    <property type="match status" value="1"/>
</dbReference>
<dbReference type="SUPFAM" id="SSF53671">
    <property type="entry name" value="Aspartate/ornithine carbamoyltransferase"/>
    <property type="match status" value="1"/>
</dbReference>
<name>A0A1Z4LQZ2_9CYAN</name>
<comment type="subcellular location">
    <subcellularLocation>
        <location evidence="9">Cytoplasm</location>
    </subcellularLocation>
</comment>
<evidence type="ECO:0000256" key="6">
    <source>
        <dbReference type="ARBA" id="ARBA00022605"/>
    </source>
</evidence>
<keyword evidence="6" id="KW-0028">Amino-acid biosynthesis</keyword>
<protein>
    <recommendedName>
        <fullName evidence="4 9">Ornithine carbamoyltransferase</fullName>
        <shortName evidence="9">OTCase</shortName>
        <ecNumber evidence="3 9">2.1.3.3</ecNumber>
    </recommendedName>
</protein>
<accession>A0A1Z4LQZ2</accession>
<dbReference type="GO" id="GO:0042450">
    <property type="term" value="P:L-arginine biosynthetic process via ornithine"/>
    <property type="evidence" value="ECO:0007669"/>
    <property type="project" value="UniProtKB-UniRule"/>
</dbReference>
<gene>
    <name evidence="12" type="ORF">NIES267_31120</name>
</gene>
<dbReference type="Gene3D" id="3.40.50.1370">
    <property type="entry name" value="Aspartate/ornithine carbamoyltransferase"/>
    <property type="match status" value="2"/>
</dbReference>
<dbReference type="EMBL" id="AP018227">
    <property type="protein sequence ID" value="BAY83623.1"/>
    <property type="molecule type" value="Genomic_DNA"/>
</dbReference>
<evidence type="ECO:0000256" key="2">
    <source>
        <dbReference type="ARBA" id="ARBA00007805"/>
    </source>
</evidence>
<dbReference type="InterPro" id="IPR006130">
    <property type="entry name" value="Asp/Orn_carbamoylTrfase"/>
</dbReference>
<evidence type="ECO:0000256" key="8">
    <source>
        <dbReference type="ARBA" id="ARBA00048772"/>
    </source>
</evidence>
<feature type="binding site" evidence="9">
    <location>
        <begin position="255"/>
        <end position="256"/>
    </location>
    <ligand>
        <name>L-ornithine</name>
        <dbReference type="ChEBI" id="CHEBI:46911"/>
    </ligand>
</feature>
<evidence type="ECO:0000259" key="10">
    <source>
        <dbReference type="Pfam" id="PF00185"/>
    </source>
</evidence>
<dbReference type="PRINTS" id="PR00100">
    <property type="entry name" value="AOTCASE"/>
</dbReference>
<feature type="binding site" evidence="9">
    <location>
        <begin position="291"/>
        <end position="292"/>
    </location>
    <ligand>
        <name>carbamoyl phosphate</name>
        <dbReference type="ChEBI" id="CHEBI:58228"/>
    </ligand>
</feature>
<evidence type="ECO:0000256" key="9">
    <source>
        <dbReference type="HAMAP-Rule" id="MF_01109"/>
    </source>
</evidence>
<evidence type="ECO:0000259" key="11">
    <source>
        <dbReference type="Pfam" id="PF02729"/>
    </source>
</evidence>
<dbReference type="GO" id="GO:0016597">
    <property type="term" value="F:amino acid binding"/>
    <property type="evidence" value="ECO:0007669"/>
    <property type="project" value="InterPro"/>
</dbReference>
<dbReference type="InterPro" id="IPR006131">
    <property type="entry name" value="Asp_carbamoyltransf_Asp/Orn-bd"/>
</dbReference>
<feature type="binding site" evidence="9">
    <location>
        <begin position="157"/>
        <end position="160"/>
    </location>
    <ligand>
        <name>carbamoyl phosphate</name>
        <dbReference type="ChEBI" id="CHEBI:58228"/>
    </ligand>
</feature>
<reference evidence="12 13" key="1">
    <citation type="submission" date="2017-06" db="EMBL/GenBank/DDBJ databases">
        <title>Genome sequencing of cyanobaciteial culture collection at National Institute for Environmental Studies (NIES).</title>
        <authorList>
            <person name="Hirose Y."/>
            <person name="Shimura Y."/>
            <person name="Fujisawa T."/>
            <person name="Nakamura Y."/>
            <person name="Kawachi M."/>
        </authorList>
    </citation>
    <scope>NUCLEOTIDE SEQUENCE [LARGE SCALE GENOMIC DNA]</scope>
    <source>
        <strain evidence="12 13">NIES-267</strain>
    </source>
</reference>
<dbReference type="PANTHER" id="PTHR45753">
    <property type="entry name" value="ORNITHINE CARBAMOYLTRANSFERASE, MITOCHONDRIAL"/>
    <property type="match status" value="1"/>
</dbReference>
<dbReference type="PROSITE" id="PS00097">
    <property type="entry name" value="CARBAMOYLTRANSFERASE"/>
    <property type="match status" value="1"/>
</dbReference>
<dbReference type="EC" id="2.1.3.3" evidence="3 9"/>
<feature type="binding site" evidence="9">
    <location>
        <position position="188"/>
    </location>
    <ligand>
        <name>L-ornithine</name>
        <dbReference type="ChEBI" id="CHEBI:46911"/>
    </ligand>
</feature>
<keyword evidence="7 9" id="KW-0808">Transferase</keyword>
<sequence length="336" mass="37537">MNGKQRTASNFETDNCLPLTIPKRNKKSMTALSQRDLLSIADLNRAEVEELLQMATQLKSEKLKLHCNKVLGLLFKKASTRTRVSFTVAMYQLGGQVIDLNPNVTQVSRGEPVQDTARVLDRYLDILAIRTFEQKELQTFANYAQIPVINALTDLEHPCQILADLLTIQEEFQTLKGLTLTYVGDGNNVANSLMLGCALVGMNVKIATPRGYEPSLNVVEQARSISNGKTEVVITKEPQIAAKNANILYTDVWASMGQEEEADDRMPIFKPYQINQELLSFADPKAIVLHCLPAHRDEEITNDVIEGEHSRVWNQAENRLHAQKALLASILEAEPL</sequence>
<dbReference type="GO" id="GO:0019240">
    <property type="term" value="P:citrulline biosynthetic process"/>
    <property type="evidence" value="ECO:0007669"/>
    <property type="project" value="TreeGrafter"/>
</dbReference>
<dbReference type="GO" id="GO:0004585">
    <property type="term" value="F:ornithine carbamoyltransferase activity"/>
    <property type="evidence" value="ECO:0007669"/>
    <property type="project" value="UniProtKB-UniRule"/>
</dbReference>
<dbReference type="Proteomes" id="UP000218418">
    <property type="component" value="Chromosome"/>
</dbReference>
<dbReference type="InterPro" id="IPR006132">
    <property type="entry name" value="Asp/Orn_carbamoyltranf_P-bd"/>
</dbReference>
<evidence type="ECO:0000313" key="12">
    <source>
        <dbReference type="EMBL" id="BAY83623.1"/>
    </source>
</evidence>